<dbReference type="STRING" id="64971.SAMN05421831_10645"/>
<dbReference type="AlphaFoldDB" id="A0A1H6SJG2"/>
<keyword evidence="2" id="KW-1185">Reference proteome</keyword>
<proteinExistence type="predicted"/>
<organism evidence="1 2">
    <name type="scientific">Allopseudospirillum japonicum</name>
    <dbReference type="NCBI Taxonomy" id="64971"/>
    <lineage>
        <taxon>Bacteria</taxon>
        <taxon>Pseudomonadati</taxon>
        <taxon>Pseudomonadota</taxon>
        <taxon>Gammaproteobacteria</taxon>
        <taxon>Oceanospirillales</taxon>
        <taxon>Oceanospirillaceae</taxon>
        <taxon>Allopseudospirillum</taxon>
    </lineage>
</organism>
<reference evidence="2" key="1">
    <citation type="submission" date="2016-10" db="EMBL/GenBank/DDBJ databases">
        <authorList>
            <person name="Varghese N."/>
            <person name="Submissions S."/>
        </authorList>
    </citation>
    <scope>NUCLEOTIDE SEQUENCE [LARGE SCALE GENOMIC DNA]</scope>
    <source>
        <strain evidence="2">DSM 7165</strain>
    </source>
</reference>
<protein>
    <submittedName>
        <fullName evidence="1">Uncharacterized protein</fullName>
    </submittedName>
</protein>
<dbReference type="EMBL" id="FNYH01000006">
    <property type="protein sequence ID" value="SEI63935.1"/>
    <property type="molecule type" value="Genomic_DNA"/>
</dbReference>
<sequence>MAIRYTPECVYIEALASVEDAETLLDWLLQHPQAKLDISACQHLHAAVLQVILAAQTPVILPKDQTQTDDYCHTAGLQWALTSLLSLET</sequence>
<evidence type="ECO:0000313" key="1">
    <source>
        <dbReference type="EMBL" id="SEI63935.1"/>
    </source>
</evidence>
<dbReference type="RefSeq" id="WP_177166826.1">
    <property type="nucleotide sequence ID" value="NZ_FNYH01000006.1"/>
</dbReference>
<gene>
    <name evidence="1" type="ORF">SAMN05421831_10645</name>
</gene>
<dbReference type="Proteomes" id="UP000242999">
    <property type="component" value="Unassembled WGS sequence"/>
</dbReference>
<evidence type="ECO:0000313" key="2">
    <source>
        <dbReference type="Proteomes" id="UP000242999"/>
    </source>
</evidence>
<name>A0A1H6SJG2_9GAMM</name>
<accession>A0A1H6SJG2</accession>